<dbReference type="EMBL" id="CP012508">
    <property type="protein sequence ID" value="ALB21972.1"/>
    <property type="molecule type" value="Genomic_DNA"/>
</dbReference>
<keyword evidence="2 6" id="KW-0031">Aminopeptidase</keyword>
<evidence type="ECO:0000313" key="7">
    <source>
        <dbReference type="Proteomes" id="UP000029558"/>
    </source>
</evidence>
<name>A0A1L6T9W9_PISSA</name>
<keyword evidence="3" id="KW-0645">Protease</keyword>
<sequence length="459" mass="49671">MYKNSVIIADAEKTTAINAVIKDDFGAWLEGQSAFTQNWLKSSGFKADVGQFQLLSDEAGQLFQVVLIIANESDFWSFGNLSRLPQGQYMLSALPVNEEQAAVAFALGSYCFDRYKESKKTGPELVIGDALVFQAVNRQVNALCLGRDLINTPAEDMGPQDLADTVKGLAKEFNADFKEIVGDELITEDYPAIHAVGRASDRAPRLLELNWGDKADKKVTLVGKGVCFDSGGLDIKPSSGMLFMKKDMGGAAHAIALAHWIMAAKLNISLRLLIPAVDNAIAGNAYRPGDVIATRKGISVEIKNTDAEGRVVLGDALALAAEAQPELVIDFATLTGAARVALGTELPACFTNQRKIETALRKLGEDLADPVWPMPLFKAYRSKIDSQIADLSNCDLGGYGGAITAALYLEEFVGDCPWIHFDVMGYNNRSLPGRPEGGEIMGVRTVFSYLEQQYTRVSG</sequence>
<proteinExistence type="inferred from homology"/>
<accession>A0A1L6T9W9</accession>
<keyword evidence="4 6" id="KW-0378">Hydrolase</keyword>
<dbReference type="OrthoDB" id="9809354at2"/>
<evidence type="ECO:0000256" key="3">
    <source>
        <dbReference type="ARBA" id="ARBA00022670"/>
    </source>
</evidence>
<evidence type="ECO:0000256" key="5">
    <source>
        <dbReference type="ARBA" id="ARBA00023211"/>
    </source>
</evidence>
<dbReference type="AlphaFoldDB" id="A0A1L6T9W9"/>
<dbReference type="InterPro" id="IPR011356">
    <property type="entry name" value="Leucine_aapep/pepB"/>
</dbReference>
<dbReference type="InterPro" id="IPR048816">
    <property type="entry name" value="Peptidase_M17_N_1"/>
</dbReference>
<evidence type="ECO:0000313" key="6">
    <source>
        <dbReference type="EMBL" id="ALB21972.1"/>
    </source>
</evidence>
<dbReference type="EC" id="3.4.11.-" evidence="6"/>
<dbReference type="InterPro" id="IPR043472">
    <property type="entry name" value="Macro_dom-like"/>
</dbReference>
<dbReference type="Gene3D" id="3.40.630.10">
    <property type="entry name" value="Zn peptidases"/>
    <property type="match status" value="1"/>
</dbReference>
<dbReference type="GO" id="GO:0070006">
    <property type="term" value="F:metalloaminopeptidase activity"/>
    <property type="evidence" value="ECO:0007669"/>
    <property type="project" value="InterPro"/>
</dbReference>
<dbReference type="CDD" id="cd00433">
    <property type="entry name" value="Peptidase_M17"/>
    <property type="match status" value="1"/>
</dbReference>
<evidence type="ECO:0000256" key="4">
    <source>
        <dbReference type="ARBA" id="ARBA00022801"/>
    </source>
</evidence>
<dbReference type="SUPFAM" id="SSF53187">
    <property type="entry name" value="Zn-dependent exopeptidases"/>
    <property type="match status" value="1"/>
</dbReference>
<evidence type="ECO:0000256" key="2">
    <source>
        <dbReference type="ARBA" id="ARBA00022438"/>
    </source>
</evidence>
<dbReference type="InterPro" id="IPR000819">
    <property type="entry name" value="Peptidase_M17_C"/>
</dbReference>
<dbReference type="PROSITE" id="PS00631">
    <property type="entry name" value="CYTOSOL_AP"/>
    <property type="match status" value="1"/>
</dbReference>
<dbReference type="GO" id="GO:0006508">
    <property type="term" value="P:proteolysis"/>
    <property type="evidence" value="ECO:0007669"/>
    <property type="project" value="UniProtKB-KW"/>
</dbReference>
<dbReference type="Proteomes" id="UP000029558">
    <property type="component" value="Chromosome"/>
</dbReference>
<dbReference type="Pfam" id="PF00883">
    <property type="entry name" value="Peptidase_M17"/>
    <property type="match status" value="1"/>
</dbReference>
<dbReference type="RefSeq" id="WP_017377251.1">
    <property type="nucleotide sequence ID" value="NZ_CP012508.1"/>
</dbReference>
<comment type="similarity">
    <text evidence="1">Belongs to the peptidase M17 family.</text>
</comment>
<evidence type="ECO:0000256" key="1">
    <source>
        <dbReference type="ARBA" id="ARBA00009528"/>
    </source>
</evidence>
<dbReference type="PANTHER" id="PTHR11963:SF20">
    <property type="entry name" value="PEPTIDASE B"/>
    <property type="match status" value="1"/>
</dbReference>
<gene>
    <name evidence="6" type="ORF">KU39_788</name>
</gene>
<dbReference type="GO" id="GO:0005737">
    <property type="term" value="C:cytoplasm"/>
    <property type="evidence" value="ECO:0007669"/>
    <property type="project" value="InterPro"/>
</dbReference>
<dbReference type="GO" id="GO:0030145">
    <property type="term" value="F:manganese ion binding"/>
    <property type="evidence" value="ECO:0007669"/>
    <property type="project" value="InterPro"/>
</dbReference>
<reference evidence="6 7" key="1">
    <citation type="journal article" date="2014" name="Genome Announc.">
        <title>Comparative Genome Analysis of Two Isolates of the Fish Pathogen Piscirickettsia salmonis from Different Hosts Reveals Major Differences in Virulence-Associated Secretion Systems.</title>
        <authorList>
            <person name="Bohle H."/>
            <person name="Henriquez P."/>
            <person name="Grothusen H."/>
            <person name="Navas E."/>
            <person name="Sandoval A."/>
            <person name="Bustamante F."/>
            <person name="Bustos P."/>
            <person name="Mancilla M."/>
        </authorList>
    </citation>
    <scope>NUCLEOTIDE SEQUENCE [LARGE SCALE GENOMIC DNA]</scope>
    <source>
        <strain evidence="7">B1-32597</strain>
    </source>
</reference>
<dbReference type="Pfam" id="PF21337">
    <property type="entry name" value="Peptidase_M17_N_1"/>
    <property type="match status" value="1"/>
</dbReference>
<keyword evidence="5" id="KW-0464">Manganese</keyword>
<organism evidence="6 7">
    <name type="scientific">Piscirickettsia salmonis</name>
    <dbReference type="NCBI Taxonomy" id="1238"/>
    <lineage>
        <taxon>Bacteria</taxon>
        <taxon>Pseudomonadati</taxon>
        <taxon>Pseudomonadota</taxon>
        <taxon>Gammaproteobacteria</taxon>
        <taxon>Thiotrichales</taxon>
        <taxon>Piscirickettsiaceae</taxon>
        <taxon>Piscirickettsia</taxon>
    </lineage>
</organism>
<protein>
    <submittedName>
        <fullName evidence="6">Cytosol aminopeptidase</fullName>
        <ecNumber evidence="6">3.4.11.-</ecNumber>
    </submittedName>
</protein>
<dbReference type="PANTHER" id="PTHR11963">
    <property type="entry name" value="LEUCINE AMINOPEPTIDASE-RELATED"/>
    <property type="match status" value="1"/>
</dbReference>
<dbReference type="Gene3D" id="3.40.220.10">
    <property type="entry name" value="Leucine Aminopeptidase, subunit E, domain 1"/>
    <property type="match status" value="1"/>
</dbReference>
<dbReference type="PRINTS" id="PR00481">
    <property type="entry name" value="LAMNOPPTDASE"/>
</dbReference>